<dbReference type="Proteomes" id="UP000261340">
    <property type="component" value="Unplaced"/>
</dbReference>
<feature type="compositionally biased region" description="Low complexity" evidence="6">
    <location>
        <begin position="139"/>
        <end position="156"/>
    </location>
</feature>
<keyword evidence="1" id="KW-0732">Signal</keyword>
<proteinExistence type="predicted"/>
<evidence type="ECO:0000256" key="6">
    <source>
        <dbReference type="SAM" id="MobiDB-lite"/>
    </source>
</evidence>
<evidence type="ECO:0000313" key="9">
    <source>
        <dbReference type="Proteomes" id="UP000261340"/>
    </source>
</evidence>
<keyword evidence="3 5" id="KW-1015">Disulfide bond</keyword>
<dbReference type="PROSITE" id="PS50287">
    <property type="entry name" value="SRCR_2"/>
    <property type="match status" value="1"/>
</dbReference>
<dbReference type="Pfam" id="PF00530">
    <property type="entry name" value="SRCR"/>
    <property type="match status" value="1"/>
</dbReference>
<feature type="region of interest" description="Disordered" evidence="6">
    <location>
        <begin position="139"/>
        <end position="175"/>
    </location>
</feature>
<reference evidence="8" key="2">
    <citation type="submission" date="2025-09" db="UniProtKB">
        <authorList>
            <consortium name="Ensembl"/>
        </authorList>
    </citation>
    <scope>IDENTIFICATION</scope>
</reference>
<dbReference type="Ensembl" id="ENSACIT00000000629.1">
    <property type="protein sequence ID" value="ENSACIP00000000602.1"/>
    <property type="gene ID" value="ENSACIG00000000547.1"/>
</dbReference>
<dbReference type="PANTHER" id="PTHR48071">
    <property type="entry name" value="SRCR DOMAIN-CONTAINING PROTEIN"/>
    <property type="match status" value="1"/>
</dbReference>
<reference evidence="8" key="1">
    <citation type="submission" date="2025-08" db="UniProtKB">
        <authorList>
            <consortium name="Ensembl"/>
        </authorList>
    </citation>
    <scope>IDENTIFICATION</scope>
</reference>
<evidence type="ECO:0000256" key="1">
    <source>
        <dbReference type="ARBA" id="ARBA00022729"/>
    </source>
</evidence>
<keyword evidence="2" id="KW-0677">Repeat</keyword>
<sequence length="175" mass="18569">MTTVYIKYFHCVFSGLPIRLAGSGSTRCSGRVEIYHSNIWGTVCDDGWDLNDAQVVCRQLNCGTALAAPQSVRFGAGTGEIWLDDVTCTGNESSLSECQHSGFGVHNCEHYEDAGVICSGEIPLGETSWNSSHALSSSGMSSCPKWRSSSISGSCSRVTGEESGRSTDGSGLLLQ</sequence>
<dbReference type="InterPro" id="IPR036772">
    <property type="entry name" value="SRCR-like_dom_sf"/>
</dbReference>
<dbReference type="GO" id="GO:0005886">
    <property type="term" value="C:plasma membrane"/>
    <property type="evidence" value="ECO:0007669"/>
    <property type="project" value="TreeGrafter"/>
</dbReference>
<organism evidence="8 9">
    <name type="scientific">Amphilophus citrinellus</name>
    <name type="common">Midas cichlid</name>
    <name type="synonym">Cichlasoma citrinellum</name>
    <dbReference type="NCBI Taxonomy" id="61819"/>
    <lineage>
        <taxon>Eukaryota</taxon>
        <taxon>Metazoa</taxon>
        <taxon>Chordata</taxon>
        <taxon>Craniata</taxon>
        <taxon>Vertebrata</taxon>
        <taxon>Euteleostomi</taxon>
        <taxon>Actinopterygii</taxon>
        <taxon>Neopterygii</taxon>
        <taxon>Teleostei</taxon>
        <taxon>Neoteleostei</taxon>
        <taxon>Acanthomorphata</taxon>
        <taxon>Ovalentaria</taxon>
        <taxon>Cichlomorphae</taxon>
        <taxon>Cichliformes</taxon>
        <taxon>Cichlidae</taxon>
        <taxon>New World cichlids</taxon>
        <taxon>Cichlasomatinae</taxon>
        <taxon>Heroini</taxon>
        <taxon>Amphilophus</taxon>
    </lineage>
</organism>
<dbReference type="PRINTS" id="PR00258">
    <property type="entry name" value="SPERACTRCPTR"/>
</dbReference>
<feature type="domain" description="SRCR" evidence="7">
    <location>
        <begin position="18"/>
        <end position="119"/>
    </location>
</feature>
<feature type="disulfide bond" evidence="5">
    <location>
        <begin position="44"/>
        <end position="108"/>
    </location>
</feature>
<dbReference type="STRING" id="61819.ENSACIP00000000602"/>
<evidence type="ECO:0000256" key="4">
    <source>
        <dbReference type="ARBA" id="ARBA00023180"/>
    </source>
</evidence>
<evidence type="ECO:0000259" key="7">
    <source>
        <dbReference type="PROSITE" id="PS50287"/>
    </source>
</evidence>
<dbReference type="GO" id="GO:0031638">
    <property type="term" value="P:zymogen activation"/>
    <property type="evidence" value="ECO:0007669"/>
    <property type="project" value="TreeGrafter"/>
</dbReference>
<dbReference type="FunFam" id="3.10.250.10:FF:000006">
    <property type="entry name" value="neurotrypsin isoform X2"/>
    <property type="match status" value="1"/>
</dbReference>
<dbReference type="Gene3D" id="3.10.250.10">
    <property type="entry name" value="SRCR-like domain"/>
    <property type="match status" value="1"/>
</dbReference>
<protein>
    <recommendedName>
        <fullName evidence="7">SRCR domain-containing protein</fullName>
    </recommendedName>
</protein>
<feature type="disulfide bond" evidence="5">
    <location>
        <begin position="57"/>
        <end position="118"/>
    </location>
</feature>
<dbReference type="OMA" id="VHNCEHY"/>
<accession>A0A3Q0QQK5</accession>
<evidence type="ECO:0000256" key="5">
    <source>
        <dbReference type="PROSITE-ProRule" id="PRU00196"/>
    </source>
</evidence>
<evidence type="ECO:0000256" key="2">
    <source>
        <dbReference type="ARBA" id="ARBA00022737"/>
    </source>
</evidence>
<dbReference type="GeneTree" id="ENSGT00950000183145"/>
<feature type="disulfide bond" evidence="5">
    <location>
        <begin position="88"/>
        <end position="98"/>
    </location>
</feature>
<dbReference type="AlphaFoldDB" id="A0A3Q0QQK5"/>
<dbReference type="GO" id="GO:0004252">
    <property type="term" value="F:serine-type endopeptidase activity"/>
    <property type="evidence" value="ECO:0007669"/>
    <property type="project" value="TreeGrafter"/>
</dbReference>
<keyword evidence="9" id="KW-1185">Reference proteome</keyword>
<keyword evidence="4" id="KW-0325">Glycoprotein</keyword>
<evidence type="ECO:0000313" key="8">
    <source>
        <dbReference type="Ensembl" id="ENSACIP00000000602.1"/>
    </source>
</evidence>
<evidence type="ECO:0000256" key="3">
    <source>
        <dbReference type="ARBA" id="ARBA00023157"/>
    </source>
</evidence>
<dbReference type="InterPro" id="IPR001190">
    <property type="entry name" value="SRCR"/>
</dbReference>
<name>A0A3Q0QQK5_AMPCI</name>
<dbReference type="SUPFAM" id="SSF56487">
    <property type="entry name" value="SRCR-like"/>
    <property type="match status" value="1"/>
</dbReference>
<dbReference type="SMART" id="SM00202">
    <property type="entry name" value="SR"/>
    <property type="match status" value="1"/>
</dbReference>
<dbReference type="PANTHER" id="PTHR48071:SF27">
    <property type="entry name" value="SCAVENGER RECEPTOR CYSTEINE-RICH TYPE 1 PROTEIN M130-LIKE"/>
    <property type="match status" value="1"/>
</dbReference>